<dbReference type="SUPFAM" id="SSF46785">
    <property type="entry name" value="Winged helix' DNA-binding domain"/>
    <property type="match status" value="1"/>
</dbReference>
<proteinExistence type="predicted"/>
<protein>
    <submittedName>
        <fullName evidence="1">Uncharacterized protein</fullName>
    </submittedName>
</protein>
<dbReference type="Gene3D" id="1.10.10.10">
    <property type="entry name" value="Winged helix-like DNA-binding domain superfamily/Winged helix DNA-binding domain"/>
    <property type="match status" value="1"/>
</dbReference>
<evidence type="ECO:0000313" key="1">
    <source>
        <dbReference type="EMBL" id="WTY33770.1"/>
    </source>
</evidence>
<dbReference type="EMBL" id="CP109527">
    <property type="protein sequence ID" value="WTY33770.1"/>
    <property type="molecule type" value="Genomic_DNA"/>
</dbReference>
<keyword evidence="2" id="KW-1185">Reference proteome</keyword>
<dbReference type="Proteomes" id="UP001621418">
    <property type="component" value="Chromosome"/>
</dbReference>
<dbReference type="InterPro" id="IPR036388">
    <property type="entry name" value="WH-like_DNA-bd_sf"/>
</dbReference>
<organism evidence="1 2">
    <name type="scientific">Nocardia salmonicida</name>
    <dbReference type="NCBI Taxonomy" id="53431"/>
    <lineage>
        <taxon>Bacteria</taxon>
        <taxon>Bacillati</taxon>
        <taxon>Actinomycetota</taxon>
        <taxon>Actinomycetes</taxon>
        <taxon>Mycobacteriales</taxon>
        <taxon>Nocardiaceae</taxon>
        <taxon>Nocardia</taxon>
    </lineage>
</organism>
<reference evidence="1 2" key="1">
    <citation type="submission" date="2022-10" db="EMBL/GenBank/DDBJ databases">
        <title>The complete genomes of actinobacterial strains from the NBC collection.</title>
        <authorList>
            <person name="Joergensen T.S."/>
            <person name="Alvarez Arevalo M."/>
            <person name="Sterndorff E.B."/>
            <person name="Faurdal D."/>
            <person name="Vuksanovic O."/>
            <person name="Mourched A.-S."/>
            <person name="Charusanti P."/>
            <person name="Shaw S."/>
            <person name="Blin K."/>
            <person name="Weber T."/>
        </authorList>
    </citation>
    <scope>NUCLEOTIDE SEQUENCE [LARGE SCALE GENOMIC DNA]</scope>
    <source>
        <strain evidence="1 2">NBC_01413</strain>
    </source>
</reference>
<accession>A0ABZ1N1I9</accession>
<gene>
    <name evidence="1" type="ORF">OG308_20790</name>
</gene>
<dbReference type="RefSeq" id="WP_405146024.1">
    <property type="nucleotide sequence ID" value="NZ_CP109527.1"/>
</dbReference>
<dbReference type="InterPro" id="IPR036390">
    <property type="entry name" value="WH_DNA-bd_sf"/>
</dbReference>
<sequence length="83" mass="9494">MVVNSQALTRCEIMILAAVVLWDKPIAGCTTEDLVKALQHNRSRTEQYLGQLHAKGMIRRRHGQRTDRWWPTARGISALELPE</sequence>
<evidence type="ECO:0000313" key="2">
    <source>
        <dbReference type="Proteomes" id="UP001621418"/>
    </source>
</evidence>
<name>A0ABZ1N1I9_9NOCA</name>